<evidence type="ECO:0000313" key="3">
    <source>
        <dbReference type="EMBL" id="ORI97777.1"/>
    </source>
</evidence>
<dbReference type="Pfam" id="PF07435">
    <property type="entry name" value="YycH"/>
    <property type="match status" value="1"/>
</dbReference>
<evidence type="ECO:0000256" key="1">
    <source>
        <dbReference type="SAM" id="Phobius"/>
    </source>
</evidence>
<protein>
    <recommendedName>
        <fullName evidence="2">Regulatory protein YycH domain-containing protein</fullName>
    </recommendedName>
</protein>
<keyword evidence="1" id="KW-1133">Transmembrane helix</keyword>
<dbReference type="AlphaFoldDB" id="A0A1X0VDG7"/>
<dbReference type="EMBL" id="MPLS01000015">
    <property type="protein sequence ID" value="ORI97777.1"/>
    <property type="molecule type" value="Genomic_DNA"/>
</dbReference>
<dbReference type="CDD" id="cd15787">
    <property type="entry name" value="YycH_N"/>
    <property type="match status" value="1"/>
</dbReference>
<reference evidence="3 4" key="1">
    <citation type="journal article" date="2017" name="Front. Microbiol.">
        <title>Genomic Characterization of Dairy Associated Leuconostoc Species and Diversity of Leuconostocs in Undefined Mixed Mesophilic Starter Cultures.</title>
        <authorList>
            <person name="Frantzen C.A."/>
            <person name="Kot W."/>
            <person name="Pedersen T.B."/>
            <person name="Ardo Y.M."/>
            <person name="Broadbent J.R."/>
            <person name="Neve H."/>
            <person name="Hansen L.H."/>
            <person name="Dal Bello F."/>
            <person name="Ostlie H.M."/>
            <person name="Kleppen H.P."/>
            <person name="Vogensen F.K."/>
            <person name="Holo H."/>
        </authorList>
    </citation>
    <scope>NUCLEOTIDE SEQUENCE [LARGE SCALE GENOMIC DNA]</scope>
    <source>
        <strain evidence="3 4">LMGCF08</strain>
    </source>
</reference>
<evidence type="ECO:0000259" key="2">
    <source>
        <dbReference type="Pfam" id="PF07435"/>
    </source>
</evidence>
<dbReference type="Gene3D" id="3.30.310.160">
    <property type="entry name" value="YycH protein, domain 2"/>
    <property type="match status" value="1"/>
</dbReference>
<gene>
    <name evidence="3" type="ORF">BMR96_05535</name>
</gene>
<organism evidence="3 4">
    <name type="scientific">Leuconostoc pseudomesenteroides</name>
    <dbReference type="NCBI Taxonomy" id="33968"/>
    <lineage>
        <taxon>Bacteria</taxon>
        <taxon>Bacillati</taxon>
        <taxon>Bacillota</taxon>
        <taxon>Bacilli</taxon>
        <taxon>Lactobacillales</taxon>
        <taxon>Lactobacillaceae</taxon>
        <taxon>Leuconostoc</taxon>
    </lineage>
</organism>
<dbReference type="Proteomes" id="UP000192288">
    <property type="component" value="Unassembled WGS sequence"/>
</dbReference>
<dbReference type="eggNOG" id="COG4863">
    <property type="taxonomic scope" value="Bacteria"/>
</dbReference>
<evidence type="ECO:0000313" key="4">
    <source>
        <dbReference type="Proteomes" id="UP000192288"/>
    </source>
</evidence>
<keyword evidence="1" id="KW-0812">Transmembrane</keyword>
<feature type="domain" description="Regulatory protein YycH" evidence="2">
    <location>
        <begin position="13"/>
        <end position="430"/>
    </location>
</feature>
<comment type="caution">
    <text evidence="3">The sequence shown here is derived from an EMBL/GenBank/DDBJ whole genome shotgun (WGS) entry which is preliminary data.</text>
</comment>
<name>A0A1X0VDG7_LEUPS</name>
<proteinExistence type="predicted"/>
<dbReference type="InterPro" id="IPR009996">
    <property type="entry name" value="YycH"/>
</dbReference>
<keyword evidence="1" id="KW-0472">Membrane</keyword>
<feature type="transmembrane region" description="Helical" evidence="1">
    <location>
        <begin position="12"/>
        <end position="34"/>
    </location>
</feature>
<accession>A0A1X0VDG7</accession>
<sequence>MRNNRSVQGITMNVILTVAILISIILTAFVFMSIGQQQNVSPSGQQDQQSVTAFRPTNYIVNDKDGIQNMVMHADNQQIKTMRSYLTSAEIKNPHKKKVSNTMIIAAISKKQAVVYRYPDVVPIDYFNARYNQHIAAIKNFNFDYFVLSLDKSNLAYFINTQTKTMVTVSLSKINTASMWAVAEELPKSLTVNFKSLNNRVRLNFPKDIKLPVYSYLVNHRDPTTYVSALLGTTNQLTTTTDGNKVIYTNKFSDQQVTYDPDLDTVTFKDNKADGKLDKTYAARLNIGFSQINLLQFNLTDTRFYESRNAGKNVTYRTFVEGMPVYYQSESGAIHMTLDNHGNLISTYSLNELGVPVPNNQKEVTLPKSSDVLNRLRQAGVKESDYYFITPGYEWLVNKDSHAAVNMRPTWMIETASGWLSVDDYLKTRANQ</sequence>
<dbReference type="InterPro" id="IPR042274">
    <property type="entry name" value="YycH/YycI_2"/>
</dbReference>
<dbReference type="RefSeq" id="WP_080518911.1">
    <property type="nucleotide sequence ID" value="NZ_MPLS01000015.1"/>
</dbReference>
<dbReference type="STRING" id="33968.BMS77_00990"/>